<dbReference type="InterPro" id="IPR011333">
    <property type="entry name" value="SKP1/BTB/POZ_sf"/>
</dbReference>
<protein>
    <submittedName>
        <fullName evidence="3">BTB domain-containing protein</fullName>
    </submittedName>
</protein>
<dbReference type="Gene3D" id="3.30.710.10">
    <property type="entry name" value="Potassium Channel Kv1.1, Chain A"/>
    <property type="match status" value="1"/>
</dbReference>
<proteinExistence type="predicted"/>
<evidence type="ECO:0000313" key="3">
    <source>
        <dbReference type="WBParaSite" id="GPLIN_000558700"/>
    </source>
</evidence>
<dbReference type="GO" id="GO:0000932">
    <property type="term" value="C:P-body"/>
    <property type="evidence" value="ECO:0007669"/>
    <property type="project" value="TreeGrafter"/>
</dbReference>
<dbReference type="GO" id="GO:0005829">
    <property type="term" value="C:cytosol"/>
    <property type="evidence" value="ECO:0007669"/>
    <property type="project" value="TreeGrafter"/>
</dbReference>
<dbReference type="PROSITE" id="PS50097">
    <property type="entry name" value="BTB"/>
    <property type="match status" value="1"/>
</dbReference>
<dbReference type="WBParaSite" id="GPLIN_000558700">
    <property type="protein sequence ID" value="GPLIN_000558700"/>
    <property type="gene ID" value="GPLIN_000558700"/>
</dbReference>
<dbReference type="GO" id="GO:0022008">
    <property type="term" value="P:neurogenesis"/>
    <property type="evidence" value="ECO:0007669"/>
    <property type="project" value="TreeGrafter"/>
</dbReference>
<reference evidence="2" key="1">
    <citation type="submission" date="2013-12" db="EMBL/GenBank/DDBJ databases">
        <authorList>
            <person name="Aslett M."/>
        </authorList>
    </citation>
    <scope>NUCLEOTIDE SEQUENCE [LARGE SCALE GENOMIC DNA]</scope>
    <source>
        <strain evidence="2">Lindley</strain>
    </source>
</reference>
<dbReference type="PANTHER" id="PTHR45774:SF3">
    <property type="entry name" value="BTB (POZ) DOMAIN-CONTAINING 2B-RELATED"/>
    <property type="match status" value="1"/>
</dbReference>
<dbReference type="InterPro" id="IPR000210">
    <property type="entry name" value="BTB/POZ_dom"/>
</dbReference>
<dbReference type="PANTHER" id="PTHR45774">
    <property type="entry name" value="BTB/POZ DOMAIN-CONTAINING"/>
    <property type="match status" value="1"/>
</dbReference>
<dbReference type="Pfam" id="PF00651">
    <property type="entry name" value="BTB"/>
    <property type="match status" value="1"/>
</dbReference>
<dbReference type="AlphaFoldDB" id="A0A183BY97"/>
<name>A0A183BY97_GLOPA</name>
<dbReference type="SMART" id="SM00225">
    <property type="entry name" value="BTB"/>
    <property type="match status" value="1"/>
</dbReference>
<keyword evidence="2" id="KW-1185">Reference proteome</keyword>
<reference evidence="2" key="2">
    <citation type="submission" date="2014-05" db="EMBL/GenBank/DDBJ databases">
        <title>The genome and life-stage specific transcriptomes of Globodera pallida elucidate key aspects of plant parasitism by a cyst nematode.</title>
        <authorList>
            <person name="Cotton J.A."/>
            <person name="Lilley C.J."/>
            <person name="Jones L.M."/>
            <person name="Kikuchi T."/>
            <person name="Reid A.J."/>
            <person name="Thorpe P."/>
            <person name="Tsai I.J."/>
            <person name="Beasley H."/>
            <person name="Blok V."/>
            <person name="Cock P.J.A."/>
            <person name="Van den Akker S.E."/>
            <person name="Holroyd N."/>
            <person name="Hunt M."/>
            <person name="Mantelin S."/>
            <person name="Naghra H."/>
            <person name="Pain A."/>
            <person name="Palomares-Rius J.E."/>
            <person name="Zarowiecki M."/>
            <person name="Berriman M."/>
            <person name="Jones J.T."/>
            <person name="Urwin P.E."/>
        </authorList>
    </citation>
    <scope>NUCLEOTIDE SEQUENCE [LARGE SCALE GENOMIC DNA]</scope>
    <source>
        <strain evidence="2">Lindley</strain>
    </source>
</reference>
<evidence type="ECO:0000259" key="1">
    <source>
        <dbReference type="PROSITE" id="PS50097"/>
    </source>
</evidence>
<accession>A0A183BY97</accession>
<evidence type="ECO:0000313" key="2">
    <source>
        <dbReference type="Proteomes" id="UP000050741"/>
    </source>
</evidence>
<feature type="domain" description="BTB" evidence="1">
    <location>
        <begin position="28"/>
        <end position="85"/>
    </location>
</feature>
<dbReference type="SUPFAM" id="SSF54695">
    <property type="entry name" value="POZ domain"/>
    <property type="match status" value="1"/>
</dbReference>
<reference evidence="3" key="3">
    <citation type="submission" date="2016-06" db="UniProtKB">
        <authorList>
            <consortium name="WormBaseParasite"/>
        </authorList>
    </citation>
    <scope>IDENTIFICATION</scope>
</reference>
<organism evidence="2 3">
    <name type="scientific">Globodera pallida</name>
    <name type="common">Potato cyst nematode worm</name>
    <name type="synonym">Heterodera pallida</name>
    <dbReference type="NCBI Taxonomy" id="36090"/>
    <lineage>
        <taxon>Eukaryota</taxon>
        <taxon>Metazoa</taxon>
        <taxon>Ecdysozoa</taxon>
        <taxon>Nematoda</taxon>
        <taxon>Chromadorea</taxon>
        <taxon>Rhabditida</taxon>
        <taxon>Tylenchina</taxon>
        <taxon>Tylenchomorpha</taxon>
        <taxon>Tylenchoidea</taxon>
        <taxon>Heteroderidae</taxon>
        <taxon>Heteroderinae</taxon>
        <taxon>Globodera</taxon>
    </lineage>
</organism>
<dbReference type="Proteomes" id="UP000050741">
    <property type="component" value="Unassembled WGS sequence"/>
</dbReference>
<sequence length="146" mass="16018">MAKPNSSLERMEHLLSTGDDADVKFLTLSAHKLILKAASDVFEKMFLFDAQNAKAGGKEGIKPIKVPDVEVGPFKAMLSFIYADDPSGITGDNVFDVLYAAHKYNVSGLVKACVNFPKRELRNVFLSMEQARGLGEALPPFQDFAH</sequence>